<dbReference type="HAMAP" id="MF_00086">
    <property type="entry name" value="S_AdoMet_synth1"/>
    <property type="match status" value="1"/>
</dbReference>
<comment type="cofactor">
    <cofactor evidence="10">
        <name>K(+)</name>
        <dbReference type="ChEBI" id="CHEBI:29103"/>
    </cofactor>
    <text evidence="10">Binds 1 potassium ion per subunit.</text>
</comment>
<feature type="binding site" evidence="10">
    <location>
        <position position="248"/>
    </location>
    <ligand>
        <name>L-methionine</name>
        <dbReference type="ChEBI" id="CHEBI:57844"/>
        <note>ligand shared between two neighboring subunits</note>
    </ligand>
</feature>
<comment type="caution">
    <text evidence="16">The sequence shown here is derived from an EMBL/GenBank/DDBJ whole genome shotgun (WGS) entry which is preliminary data.</text>
</comment>
<dbReference type="GO" id="GO:0000287">
    <property type="term" value="F:magnesium ion binding"/>
    <property type="evidence" value="ECO:0007669"/>
    <property type="project" value="UniProtKB-UniRule"/>
</dbReference>
<comment type="function">
    <text evidence="10">Catalyzes the formation of S-adenosylmethionine (AdoMet) from methionine and ATP. The overall synthetic reaction is composed of two sequential steps, AdoMet formation and the subsequent tripolyphosphate hydrolysis which occurs prior to release of AdoMet from the enzyme.</text>
</comment>
<feature type="binding site" evidence="10">
    <location>
        <position position="275"/>
    </location>
    <ligand>
        <name>ATP</name>
        <dbReference type="ChEBI" id="CHEBI:30616"/>
        <note>ligand shared between two neighboring subunits</note>
    </ligand>
</feature>
<dbReference type="Pfam" id="PF00438">
    <property type="entry name" value="S-AdoMet_synt_N"/>
    <property type="match status" value="1"/>
</dbReference>
<evidence type="ECO:0000256" key="12">
    <source>
        <dbReference type="RuleBase" id="RU004462"/>
    </source>
</evidence>
<keyword evidence="10" id="KW-0963">Cytoplasm</keyword>
<evidence type="ECO:0000256" key="2">
    <source>
        <dbReference type="ARBA" id="ARBA00009685"/>
    </source>
</evidence>
<dbReference type="RefSeq" id="WP_068347795.1">
    <property type="nucleotide sequence ID" value="NZ_JFHK01000015.1"/>
</dbReference>
<dbReference type="InterPro" id="IPR022628">
    <property type="entry name" value="S-AdoMet_synt_N"/>
</dbReference>
<dbReference type="NCBIfam" id="TIGR01034">
    <property type="entry name" value="metK"/>
    <property type="match status" value="1"/>
</dbReference>
<dbReference type="PIRSF" id="PIRSF000497">
    <property type="entry name" value="MAT"/>
    <property type="match status" value="1"/>
</dbReference>
<keyword evidence="4 10" id="KW-0808">Transferase</keyword>
<gene>
    <name evidence="10" type="primary">metK</name>
    <name evidence="16" type="ORF">AT15_00905</name>
</gene>
<dbReference type="InterPro" id="IPR022630">
    <property type="entry name" value="S-AdoMet_synt_C"/>
</dbReference>
<dbReference type="OrthoDB" id="9801686at2"/>
<dbReference type="GO" id="GO:0005737">
    <property type="term" value="C:cytoplasm"/>
    <property type="evidence" value="ECO:0007669"/>
    <property type="project" value="UniProtKB-SubCell"/>
</dbReference>
<feature type="binding site" evidence="10">
    <location>
        <position position="271"/>
    </location>
    <ligand>
        <name>ATP</name>
        <dbReference type="ChEBI" id="CHEBI:30616"/>
        <note>ligand shared between two neighboring subunits</note>
    </ligand>
</feature>
<evidence type="ECO:0000256" key="7">
    <source>
        <dbReference type="ARBA" id="ARBA00022840"/>
    </source>
</evidence>
<dbReference type="PATRIC" id="fig|1453497.3.peg.191"/>
<feature type="binding site" description="in other chain" evidence="10">
    <location>
        <position position="15"/>
    </location>
    <ligand>
        <name>ATP</name>
        <dbReference type="ChEBI" id="CHEBI:30616"/>
        <note>ligand shared between two neighboring subunits</note>
    </ligand>
</feature>
<dbReference type="PANTHER" id="PTHR11964">
    <property type="entry name" value="S-ADENOSYLMETHIONINE SYNTHETASE"/>
    <property type="match status" value="1"/>
</dbReference>
<feature type="domain" description="S-adenosylmethionine synthetase C-terminal" evidence="15">
    <location>
        <begin position="243"/>
        <end position="381"/>
    </location>
</feature>
<keyword evidence="9 10" id="KW-0630">Potassium</keyword>
<dbReference type="UniPathway" id="UPA00315">
    <property type="reaction ID" value="UER00080"/>
</dbReference>
<feature type="binding site" description="in other chain" evidence="10">
    <location>
        <position position="56"/>
    </location>
    <ligand>
        <name>L-methionine</name>
        <dbReference type="ChEBI" id="CHEBI:57844"/>
        <note>ligand shared between two neighboring subunits</note>
    </ligand>
</feature>
<dbReference type="GO" id="GO:0004478">
    <property type="term" value="F:methionine adenosyltransferase activity"/>
    <property type="evidence" value="ECO:0007669"/>
    <property type="project" value="UniProtKB-UniRule"/>
</dbReference>
<keyword evidence="17" id="KW-1185">Reference proteome</keyword>
<dbReference type="PROSITE" id="PS00376">
    <property type="entry name" value="ADOMET_SYNTHASE_1"/>
    <property type="match status" value="1"/>
</dbReference>
<dbReference type="AlphaFoldDB" id="A0A176K0W5"/>
<feature type="binding site" evidence="10">
    <location>
        <position position="17"/>
    </location>
    <ligand>
        <name>Mg(2+)</name>
        <dbReference type="ChEBI" id="CHEBI:18420"/>
    </ligand>
</feature>
<comment type="cofactor">
    <cofactor evidence="10">
        <name>Mg(2+)</name>
        <dbReference type="ChEBI" id="CHEBI:18420"/>
    </cofactor>
    <text evidence="10">Binds 2 divalent ions per subunit.</text>
</comment>
<feature type="binding site" description="in other chain" evidence="10">
    <location>
        <begin position="239"/>
        <end position="240"/>
    </location>
    <ligand>
        <name>ATP</name>
        <dbReference type="ChEBI" id="CHEBI:30616"/>
        <note>ligand shared between two neighboring subunits</note>
    </ligand>
</feature>
<evidence type="ECO:0000256" key="10">
    <source>
        <dbReference type="HAMAP-Rule" id="MF_00086"/>
    </source>
</evidence>
<keyword evidence="7 10" id="KW-0067">ATP-binding</keyword>
<dbReference type="Proteomes" id="UP000077339">
    <property type="component" value="Unassembled WGS sequence"/>
</dbReference>
<evidence type="ECO:0000256" key="11">
    <source>
        <dbReference type="RuleBase" id="RU000542"/>
    </source>
</evidence>
<comment type="subunit">
    <text evidence="10">Homotetramer; dimer of dimers.</text>
</comment>
<dbReference type="STRING" id="1453497.AT15_00905"/>
<dbReference type="EC" id="2.5.1.6" evidence="10"/>
<feature type="binding site" evidence="10">
    <location>
        <position position="248"/>
    </location>
    <ligand>
        <name>ATP</name>
        <dbReference type="ChEBI" id="CHEBI:30616"/>
        <note>ligand shared between two neighboring subunits</note>
    </ligand>
</feature>
<sequence>MKRWLFTSESVTEGHPDKVADQISDAILDAMLEQDPNSRVAVETLVATGVAVVAGEVSTRAYVDIPQIVRDTILDIGYTRAKYGFDGETCAVLSSIDEQSPDIALGVNKSLEAKSDGNDMYDEIGAGDQGMMFGYATNETEEMMPLPIVLAHKLSKRLSDVRKQKIVDGFRPDGKTQVTVLYEDGKPVGVTTVVVSTQHDPMLTNEEIRDAVIEHVIKPIIPENLMHENMKIYVNPTGRFVKGGPAADTGLTGRKIIVDTYGGWIPHGGGAFSGKDPTKVDRSAHYMARYAAKNIVAAGLADRVTLQLAYAIGVAHPVSFMIDAHGTEKVDLDKLSEVVQKLFDFRPAAIIDTLDLRRPIYRQTAAYGHFGRTDVDLPWERVDMVSELRKAFNL</sequence>
<dbReference type="Gene3D" id="3.30.300.10">
    <property type="match status" value="3"/>
</dbReference>
<dbReference type="InterPro" id="IPR022631">
    <property type="entry name" value="ADOMET_SYNTHASE_CS"/>
</dbReference>
<evidence type="ECO:0000259" key="15">
    <source>
        <dbReference type="Pfam" id="PF02773"/>
    </source>
</evidence>
<dbReference type="InterPro" id="IPR022629">
    <property type="entry name" value="S-AdoMet_synt_central"/>
</dbReference>
<keyword evidence="3 10" id="KW-0554">One-carbon metabolism</keyword>
<dbReference type="CDD" id="cd18079">
    <property type="entry name" value="S-AdoMet_synt"/>
    <property type="match status" value="1"/>
</dbReference>
<evidence type="ECO:0000313" key="17">
    <source>
        <dbReference type="Proteomes" id="UP000077339"/>
    </source>
</evidence>
<feature type="binding site" description="in other chain" evidence="10">
    <location>
        <begin position="173"/>
        <end position="175"/>
    </location>
    <ligand>
        <name>ATP</name>
        <dbReference type="ChEBI" id="CHEBI:30616"/>
        <note>ligand shared between two neighboring subunits</note>
    </ligand>
</feature>
<comment type="catalytic activity">
    <reaction evidence="10">
        <text>L-methionine + ATP + H2O = S-adenosyl-L-methionine + phosphate + diphosphate</text>
        <dbReference type="Rhea" id="RHEA:21080"/>
        <dbReference type="ChEBI" id="CHEBI:15377"/>
        <dbReference type="ChEBI" id="CHEBI:30616"/>
        <dbReference type="ChEBI" id="CHEBI:33019"/>
        <dbReference type="ChEBI" id="CHEBI:43474"/>
        <dbReference type="ChEBI" id="CHEBI:57844"/>
        <dbReference type="ChEBI" id="CHEBI:59789"/>
        <dbReference type="EC" id="2.5.1.6"/>
    </reaction>
</comment>
<dbReference type="InterPro" id="IPR022636">
    <property type="entry name" value="S-AdoMet_synthetase_sfam"/>
</dbReference>
<comment type="pathway">
    <text evidence="1 10">Amino-acid biosynthesis; S-adenosyl-L-methionine biosynthesis; S-adenosyl-L-methionine from L-methionine: step 1/1.</text>
</comment>
<dbReference type="GO" id="GO:0006556">
    <property type="term" value="P:S-adenosylmethionine biosynthetic process"/>
    <property type="evidence" value="ECO:0007669"/>
    <property type="project" value="UniProtKB-UniRule"/>
</dbReference>
<keyword evidence="8 10" id="KW-0460">Magnesium</keyword>
<keyword evidence="6 10" id="KW-0547">Nucleotide-binding</keyword>
<dbReference type="Pfam" id="PF02773">
    <property type="entry name" value="S-AdoMet_synt_C"/>
    <property type="match status" value="1"/>
</dbReference>
<dbReference type="InterPro" id="IPR002133">
    <property type="entry name" value="S-AdoMet_synthetase"/>
</dbReference>
<dbReference type="GO" id="GO:0005524">
    <property type="term" value="F:ATP binding"/>
    <property type="evidence" value="ECO:0007669"/>
    <property type="project" value="UniProtKB-UniRule"/>
</dbReference>
<dbReference type="SUPFAM" id="SSF55973">
    <property type="entry name" value="S-adenosylmethionine synthetase"/>
    <property type="match status" value="3"/>
</dbReference>
<dbReference type="EMBL" id="JFHK01000015">
    <property type="protein sequence ID" value="OAA30105.1"/>
    <property type="molecule type" value="Genomic_DNA"/>
</dbReference>
<accession>A0A176K0W5</accession>
<feature type="binding site" description="in other chain" evidence="10">
    <location>
        <position position="99"/>
    </location>
    <ligand>
        <name>L-methionine</name>
        <dbReference type="ChEBI" id="CHEBI:57844"/>
        <note>ligand shared between two neighboring subunits</note>
    </ligand>
</feature>
<feature type="domain" description="S-adenosylmethionine synthetase N-terminal" evidence="13">
    <location>
        <begin position="4"/>
        <end position="101"/>
    </location>
</feature>
<dbReference type="Pfam" id="PF02772">
    <property type="entry name" value="S-AdoMet_synt_M"/>
    <property type="match status" value="1"/>
</dbReference>
<evidence type="ECO:0000256" key="4">
    <source>
        <dbReference type="ARBA" id="ARBA00022679"/>
    </source>
</evidence>
<evidence type="ECO:0000256" key="5">
    <source>
        <dbReference type="ARBA" id="ARBA00022723"/>
    </source>
</evidence>
<proteinExistence type="inferred from homology"/>
<protein>
    <recommendedName>
        <fullName evidence="10">S-adenosylmethionine synthase</fullName>
        <shortName evidence="10">AdoMet synthase</shortName>
        <ecNumber evidence="10">2.5.1.6</ecNumber>
    </recommendedName>
    <alternativeName>
        <fullName evidence="10">MAT</fullName>
    </alternativeName>
    <alternativeName>
        <fullName evidence="10">Methionine adenosyltransferase</fullName>
    </alternativeName>
</protein>
<evidence type="ECO:0000256" key="3">
    <source>
        <dbReference type="ARBA" id="ARBA00022563"/>
    </source>
</evidence>
<feature type="domain" description="S-adenosylmethionine synthetase central" evidence="14">
    <location>
        <begin position="123"/>
        <end position="240"/>
    </location>
</feature>
<keyword evidence="5 10" id="KW-0479">Metal-binding</keyword>
<reference evidence="16 17" key="1">
    <citation type="submission" date="2014-02" db="EMBL/GenBank/DDBJ databases">
        <title>Kosmotoga genome sequencing.</title>
        <authorList>
            <person name="Pollo S.M."/>
            <person name="Charchuk R."/>
            <person name="Nesbo C.L."/>
        </authorList>
    </citation>
    <scope>NUCLEOTIDE SEQUENCE [LARGE SCALE GENOMIC DNA]</scope>
    <source>
        <strain evidence="16 17">S304</strain>
    </source>
</reference>
<evidence type="ECO:0000256" key="6">
    <source>
        <dbReference type="ARBA" id="ARBA00022741"/>
    </source>
</evidence>
<feature type="region of interest" description="Flexible loop" evidence="10">
    <location>
        <begin position="99"/>
        <end position="109"/>
    </location>
</feature>
<dbReference type="FunFam" id="3.30.300.10:FF:000003">
    <property type="entry name" value="S-adenosylmethionine synthase"/>
    <property type="match status" value="1"/>
</dbReference>
<organism evidence="16 17">
    <name type="scientific">Kosmotoga arenicorallina S304</name>
    <dbReference type="NCBI Taxonomy" id="1453497"/>
    <lineage>
        <taxon>Bacteria</taxon>
        <taxon>Thermotogati</taxon>
        <taxon>Thermotogota</taxon>
        <taxon>Thermotogae</taxon>
        <taxon>Kosmotogales</taxon>
        <taxon>Kosmotogaceae</taxon>
        <taxon>Kosmotoga</taxon>
    </lineage>
</organism>
<evidence type="ECO:0000259" key="13">
    <source>
        <dbReference type="Pfam" id="PF00438"/>
    </source>
</evidence>
<feature type="binding site" evidence="10">
    <location>
        <position position="43"/>
    </location>
    <ligand>
        <name>K(+)</name>
        <dbReference type="ChEBI" id="CHEBI:29103"/>
    </ligand>
</feature>
<dbReference type="GO" id="GO:0006730">
    <property type="term" value="P:one-carbon metabolic process"/>
    <property type="evidence" value="ECO:0007669"/>
    <property type="project" value="UniProtKB-KW"/>
</dbReference>
<evidence type="ECO:0000256" key="9">
    <source>
        <dbReference type="ARBA" id="ARBA00022958"/>
    </source>
</evidence>
<feature type="binding site" description="in other chain" evidence="10">
    <location>
        <position position="279"/>
    </location>
    <ligand>
        <name>L-methionine</name>
        <dbReference type="ChEBI" id="CHEBI:57844"/>
        <note>ligand shared between two neighboring subunits</note>
    </ligand>
</feature>
<comment type="subcellular location">
    <subcellularLocation>
        <location evidence="10 11">Cytoplasm</location>
    </subcellularLocation>
</comment>
<comment type="similarity">
    <text evidence="2 10 12">Belongs to the AdoMet synthase family.</text>
</comment>
<evidence type="ECO:0000259" key="14">
    <source>
        <dbReference type="Pfam" id="PF02772"/>
    </source>
</evidence>
<dbReference type="PROSITE" id="PS00377">
    <property type="entry name" value="ADOMET_SYNTHASE_2"/>
    <property type="match status" value="1"/>
</dbReference>
<evidence type="ECO:0000256" key="8">
    <source>
        <dbReference type="ARBA" id="ARBA00022842"/>
    </source>
</evidence>
<feature type="binding site" description="in other chain" evidence="10">
    <location>
        <begin position="254"/>
        <end position="255"/>
    </location>
    <ligand>
        <name>ATP</name>
        <dbReference type="ChEBI" id="CHEBI:30616"/>
        <note>ligand shared between two neighboring subunits</note>
    </ligand>
</feature>
<name>A0A176K0W5_9BACT</name>
<evidence type="ECO:0000313" key="16">
    <source>
        <dbReference type="EMBL" id="OAA30105.1"/>
    </source>
</evidence>
<evidence type="ECO:0000256" key="1">
    <source>
        <dbReference type="ARBA" id="ARBA00005224"/>
    </source>
</evidence>